<gene>
    <name evidence="2" type="ORF">M9Y10_044307</name>
</gene>
<evidence type="ECO:0000259" key="1">
    <source>
        <dbReference type="PROSITE" id="PS50238"/>
    </source>
</evidence>
<name>A0ABR2K2S1_9EUKA</name>
<dbReference type="Pfam" id="PF00620">
    <property type="entry name" value="RhoGAP"/>
    <property type="match status" value="1"/>
</dbReference>
<proteinExistence type="predicted"/>
<sequence>MACKVDLSVFKIPIEVLPVNKDGVPFFMPVIINKLLENTKVVGIFRMCGSKRVIDQLGIEAVDVNFSIKENVGVHDLASFLKQWVRELPTPIITPSVINEYYKDDSVNSTKEVLRHLAPVNRKCIALIFSLLILISDQSDTNLMTLQNIYTCILPSILQYNQGIDVRFAFGTFFEQCIDLLNRDGNDFLLD</sequence>
<feature type="domain" description="Rho-GAP" evidence="1">
    <location>
        <begin position="5"/>
        <end position="189"/>
    </location>
</feature>
<dbReference type="PROSITE" id="PS50238">
    <property type="entry name" value="RHOGAP"/>
    <property type="match status" value="1"/>
</dbReference>
<reference evidence="2 3" key="1">
    <citation type="submission" date="2024-04" db="EMBL/GenBank/DDBJ databases">
        <title>Tritrichomonas musculus Genome.</title>
        <authorList>
            <person name="Alves-Ferreira E."/>
            <person name="Grigg M."/>
            <person name="Lorenzi H."/>
            <person name="Galac M."/>
        </authorList>
    </citation>
    <scope>NUCLEOTIDE SEQUENCE [LARGE SCALE GENOMIC DNA]</scope>
    <source>
        <strain evidence="2 3">EAF2021</strain>
    </source>
</reference>
<dbReference type="CDD" id="cd00159">
    <property type="entry name" value="RhoGAP"/>
    <property type="match status" value="1"/>
</dbReference>
<accession>A0ABR2K2S1</accession>
<dbReference type="InterPro" id="IPR000198">
    <property type="entry name" value="RhoGAP_dom"/>
</dbReference>
<evidence type="ECO:0000313" key="2">
    <source>
        <dbReference type="EMBL" id="KAK8885178.1"/>
    </source>
</evidence>
<keyword evidence="3" id="KW-1185">Reference proteome</keyword>
<protein>
    <recommendedName>
        <fullName evidence="1">Rho-GAP domain-containing protein</fullName>
    </recommendedName>
</protein>
<comment type="caution">
    <text evidence="2">The sequence shown here is derived from an EMBL/GenBank/DDBJ whole genome shotgun (WGS) entry which is preliminary data.</text>
</comment>
<dbReference type="SMART" id="SM00324">
    <property type="entry name" value="RhoGAP"/>
    <property type="match status" value="1"/>
</dbReference>
<dbReference type="Gene3D" id="1.10.555.10">
    <property type="entry name" value="Rho GTPase activation protein"/>
    <property type="match status" value="1"/>
</dbReference>
<dbReference type="PANTHER" id="PTHR45808">
    <property type="entry name" value="RHO GTPASE-ACTIVATING PROTEIN 68F"/>
    <property type="match status" value="1"/>
</dbReference>
<dbReference type="Proteomes" id="UP001470230">
    <property type="component" value="Unassembled WGS sequence"/>
</dbReference>
<evidence type="ECO:0000313" key="3">
    <source>
        <dbReference type="Proteomes" id="UP001470230"/>
    </source>
</evidence>
<dbReference type="SUPFAM" id="SSF48350">
    <property type="entry name" value="GTPase activation domain, GAP"/>
    <property type="match status" value="1"/>
</dbReference>
<dbReference type="PANTHER" id="PTHR45808:SF2">
    <property type="entry name" value="RHO GTPASE-ACTIVATING PROTEIN 68F"/>
    <property type="match status" value="1"/>
</dbReference>
<dbReference type="InterPro" id="IPR008936">
    <property type="entry name" value="Rho_GTPase_activation_prot"/>
</dbReference>
<dbReference type="EMBL" id="JAPFFF010000008">
    <property type="protein sequence ID" value="KAK8885178.1"/>
    <property type="molecule type" value="Genomic_DNA"/>
</dbReference>
<organism evidence="2 3">
    <name type="scientific">Tritrichomonas musculus</name>
    <dbReference type="NCBI Taxonomy" id="1915356"/>
    <lineage>
        <taxon>Eukaryota</taxon>
        <taxon>Metamonada</taxon>
        <taxon>Parabasalia</taxon>
        <taxon>Tritrichomonadida</taxon>
        <taxon>Tritrichomonadidae</taxon>
        <taxon>Tritrichomonas</taxon>
    </lineage>
</organism>